<evidence type="ECO:0000313" key="3">
    <source>
        <dbReference type="Proteomes" id="UP000324222"/>
    </source>
</evidence>
<dbReference type="AlphaFoldDB" id="A0A5B7K7X7"/>
<evidence type="ECO:0000256" key="1">
    <source>
        <dbReference type="SAM" id="MobiDB-lite"/>
    </source>
</evidence>
<keyword evidence="3" id="KW-1185">Reference proteome</keyword>
<dbReference type="EMBL" id="VSRR010132540">
    <property type="protein sequence ID" value="MPD02657.1"/>
    <property type="molecule type" value="Genomic_DNA"/>
</dbReference>
<protein>
    <submittedName>
        <fullName evidence="2">Uncharacterized protein</fullName>
    </submittedName>
</protein>
<comment type="caution">
    <text evidence="2">The sequence shown here is derived from an EMBL/GenBank/DDBJ whole genome shotgun (WGS) entry which is preliminary data.</text>
</comment>
<evidence type="ECO:0000313" key="2">
    <source>
        <dbReference type="EMBL" id="MPD02657.1"/>
    </source>
</evidence>
<feature type="region of interest" description="Disordered" evidence="1">
    <location>
        <begin position="16"/>
        <end position="48"/>
    </location>
</feature>
<gene>
    <name evidence="2" type="ORF">E2C01_098253</name>
</gene>
<dbReference type="Proteomes" id="UP000324222">
    <property type="component" value="Unassembled WGS sequence"/>
</dbReference>
<proteinExistence type="predicted"/>
<organism evidence="2 3">
    <name type="scientific">Portunus trituberculatus</name>
    <name type="common">Swimming crab</name>
    <name type="synonym">Neptunus trituberculatus</name>
    <dbReference type="NCBI Taxonomy" id="210409"/>
    <lineage>
        <taxon>Eukaryota</taxon>
        <taxon>Metazoa</taxon>
        <taxon>Ecdysozoa</taxon>
        <taxon>Arthropoda</taxon>
        <taxon>Crustacea</taxon>
        <taxon>Multicrustacea</taxon>
        <taxon>Malacostraca</taxon>
        <taxon>Eumalacostraca</taxon>
        <taxon>Eucarida</taxon>
        <taxon>Decapoda</taxon>
        <taxon>Pleocyemata</taxon>
        <taxon>Brachyura</taxon>
        <taxon>Eubrachyura</taxon>
        <taxon>Portunoidea</taxon>
        <taxon>Portunidae</taxon>
        <taxon>Portuninae</taxon>
        <taxon>Portunus</taxon>
    </lineage>
</organism>
<accession>A0A5B7K7X7</accession>
<sequence length="93" mass="10203">MASQCKTLDLTTTPACRAADPQPGRSVAESTLSHIQHLPGPRRHRASGDLARTGCTAFLTDETSFTRPGSPVRVTHVFSNFMSFMHFFVERPA</sequence>
<name>A0A5B7K7X7_PORTR</name>
<reference evidence="2 3" key="1">
    <citation type="submission" date="2019-05" db="EMBL/GenBank/DDBJ databases">
        <title>Another draft genome of Portunus trituberculatus and its Hox gene families provides insights of decapod evolution.</title>
        <authorList>
            <person name="Jeong J.-H."/>
            <person name="Song I."/>
            <person name="Kim S."/>
            <person name="Choi T."/>
            <person name="Kim D."/>
            <person name="Ryu S."/>
            <person name="Kim W."/>
        </authorList>
    </citation>
    <scope>NUCLEOTIDE SEQUENCE [LARGE SCALE GENOMIC DNA]</scope>
    <source>
        <tissue evidence="2">Muscle</tissue>
    </source>
</reference>